<dbReference type="AlphaFoldDB" id="A0A0A8ZJ58"/>
<accession>A0A0A8ZJ58</accession>
<protein>
    <submittedName>
        <fullName evidence="1">Uncharacterized protein</fullName>
    </submittedName>
</protein>
<dbReference type="EMBL" id="GBRH01261125">
    <property type="protein sequence ID" value="JAD36770.1"/>
    <property type="molecule type" value="Transcribed_RNA"/>
</dbReference>
<reference evidence="1" key="2">
    <citation type="journal article" date="2015" name="Data Brief">
        <title>Shoot transcriptome of the giant reed, Arundo donax.</title>
        <authorList>
            <person name="Barrero R.A."/>
            <person name="Guerrero F.D."/>
            <person name="Moolhuijzen P."/>
            <person name="Goolsby J.A."/>
            <person name="Tidwell J."/>
            <person name="Bellgard S.E."/>
            <person name="Bellgard M.I."/>
        </authorList>
    </citation>
    <scope>NUCLEOTIDE SEQUENCE</scope>
    <source>
        <tissue evidence="1">Shoot tissue taken approximately 20 cm above the soil surface</tissue>
    </source>
</reference>
<evidence type="ECO:0000313" key="1">
    <source>
        <dbReference type="EMBL" id="JAD36770.1"/>
    </source>
</evidence>
<organism evidence="1">
    <name type="scientific">Arundo donax</name>
    <name type="common">Giant reed</name>
    <name type="synonym">Donax arundinaceus</name>
    <dbReference type="NCBI Taxonomy" id="35708"/>
    <lineage>
        <taxon>Eukaryota</taxon>
        <taxon>Viridiplantae</taxon>
        <taxon>Streptophyta</taxon>
        <taxon>Embryophyta</taxon>
        <taxon>Tracheophyta</taxon>
        <taxon>Spermatophyta</taxon>
        <taxon>Magnoliopsida</taxon>
        <taxon>Liliopsida</taxon>
        <taxon>Poales</taxon>
        <taxon>Poaceae</taxon>
        <taxon>PACMAD clade</taxon>
        <taxon>Arundinoideae</taxon>
        <taxon>Arundineae</taxon>
        <taxon>Arundo</taxon>
    </lineage>
</organism>
<proteinExistence type="predicted"/>
<sequence>MHHLFIFSLCKRNADASKEMHYHRSHPLLERENMYIVQHL</sequence>
<name>A0A0A8ZJ58_ARUDO</name>
<reference evidence="1" key="1">
    <citation type="submission" date="2014-09" db="EMBL/GenBank/DDBJ databases">
        <authorList>
            <person name="Magalhaes I.L.F."/>
            <person name="Oliveira U."/>
            <person name="Santos F.R."/>
            <person name="Vidigal T.H.D.A."/>
            <person name="Brescovit A.D."/>
            <person name="Santos A.J."/>
        </authorList>
    </citation>
    <scope>NUCLEOTIDE SEQUENCE</scope>
    <source>
        <tissue evidence="1">Shoot tissue taken approximately 20 cm above the soil surface</tissue>
    </source>
</reference>